<dbReference type="InterPro" id="IPR036908">
    <property type="entry name" value="RlpA-like_sf"/>
</dbReference>
<dbReference type="GO" id="GO:0004553">
    <property type="term" value="F:hydrolase activity, hydrolyzing O-glycosyl compounds"/>
    <property type="evidence" value="ECO:0007669"/>
    <property type="project" value="InterPro"/>
</dbReference>
<dbReference type="InterPro" id="IPR059180">
    <property type="entry name" value="3D_YorM"/>
</dbReference>
<dbReference type="STRING" id="717605.Theco_0830"/>
<sequence>MQRKFREIRRGSAALLAAGVLLAGASGAADAATVYTAGDDDTFWKLSRKFGVPLDKLMAANANIDPLNIYKGLKLIIPDAGNKSTASGAAAAASSGTNAVARSAATGSASAAVSTFAAGKAGETPKTYRKAIQVKATAYTASAEENGKWGAVDYFGNPLSLCSVAVDPDVIPLGSKLYITGYDYDGLPQGGMYAIARDTGGAIKGNRVDIFVPDSRVQAMKFGIQYITVYVL</sequence>
<dbReference type="GO" id="GO:0019867">
    <property type="term" value="C:outer membrane"/>
    <property type="evidence" value="ECO:0007669"/>
    <property type="project" value="InterPro"/>
</dbReference>
<dbReference type="OrthoDB" id="9798935at2"/>
<dbReference type="PANTHER" id="PTHR39160:SF4">
    <property type="entry name" value="RESUSCITATION-PROMOTING FACTOR RPFB"/>
    <property type="match status" value="1"/>
</dbReference>
<dbReference type="InterPro" id="IPR018392">
    <property type="entry name" value="LysM"/>
</dbReference>
<dbReference type="Pfam" id="PF06725">
    <property type="entry name" value="3D"/>
    <property type="match status" value="1"/>
</dbReference>
<dbReference type="InterPro" id="IPR036779">
    <property type="entry name" value="LysM_dom_sf"/>
</dbReference>
<dbReference type="InterPro" id="IPR010611">
    <property type="entry name" value="3D_dom"/>
</dbReference>
<feature type="signal peptide" evidence="2">
    <location>
        <begin position="1"/>
        <end position="31"/>
    </location>
</feature>
<dbReference type="PROSITE" id="PS51782">
    <property type="entry name" value="LYSM"/>
    <property type="match status" value="1"/>
</dbReference>
<feature type="chain" id="PRO_5003941408" description="LysM domain-containing protein" evidence="2">
    <location>
        <begin position="32"/>
        <end position="232"/>
    </location>
</feature>
<organism evidence="4 5">
    <name type="scientific">Thermobacillus composti (strain DSM 18247 / JCM 13945 / KWC4)</name>
    <dbReference type="NCBI Taxonomy" id="717605"/>
    <lineage>
        <taxon>Bacteria</taxon>
        <taxon>Bacillati</taxon>
        <taxon>Bacillota</taxon>
        <taxon>Bacilli</taxon>
        <taxon>Bacillales</taxon>
        <taxon>Paenibacillaceae</taxon>
        <taxon>Thermobacillus</taxon>
    </lineage>
</organism>
<dbReference type="SUPFAM" id="SSF54106">
    <property type="entry name" value="LysM domain"/>
    <property type="match status" value="1"/>
</dbReference>
<protein>
    <recommendedName>
        <fullName evidence="3">LysM domain-containing protein</fullName>
    </recommendedName>
</protein>
<keyword evidence="5" id="KW-1185">Reference proteome</keyword>
<evidence type="ECO:0000313" key="4">
    <source>
        <dbReference type="EMBL" id="AGA57029.1"/>
    </source>
</evidence>
<dbReference type="Pfam" id="PF01476">
    <property type="entry name" value="LysM"/>
    <property type="match status" value="1"/>
</dbReference>
<evidence type="ECO:0000259" key="3">
    <source>
        <dbReference type="PROSITE" id="PS51782"/>
    </source>
</evidence>
<dbReference type="CDD" id="cd00118">
    <property type="entry name" value="LysM"/>
    <property type="match status" value="1"/>
</dbReference>
<accession>L0EBM7</accession>
<feature type="domain" description="LysM" evidence="3">
    <location>
        <begin position="33"/>
        <end position="77"/>
    </location>
</feature>
<dbReference type="PANTHER" id="PTHR39160">
    <property type="entry name" value="CELL WALL-BINDING PROTEIN YOCH"/>
    <property type="match status" value="1"/>
</dbReference>
<evidence type="ECO:0000313" key="5">
    <source>
        <dbReference type="Proteomes" id="UP000010795"/>
    </source>
</evidence>
<dbReference type="SUPFAM" id="SSF50685">
    <property type="entry name" value="Barwin-like endoglucanases"/>
    <property type="match status" value="1"/>
</dbReference>
<dbReference type="CDD" id="cd14667">
    <property type="entry name" value="3D_containing_proteins"/>
    <property type="match status" value="1"/>
</dbReference>
<gene>
    <name evidence="4" type="ordered locus">Theco_0830</name>
</gene>
<dbReference type="eggNOG" id="COG1388">
    <property type="taxonomic scope" value="Bacteria"/>
</dbReference>
<evidence type="ECO:0000256" key="2">
    <source>
        <dbReference type="SAM" id="SignalP"/>
    </source>
</evidence>
<reference evidence="5" key="1">
    <citation type="submission" date="2012-01" db="EMBL/GenBank/DDBJ databases">
        <title>Complete sequence of chromosome of Thermobacillus composti KWC4.</title>
        <authorList>
            <person name="Lucas S."/>
            <person name="Han J."/>
            <person name="Lapidus A."/>
            <person name="Cheng J.-F."/>
            <person name="Goodwin L."/>
            <person name="Pitluck S."/>
            <person name="Peters L."/>
            <person name="Ovchinnikova G."/>
            <person name="Teshima H."/>
            <person name="Detter J.C."/>
            <person name="Han C."/>
            <person name="Tapia R."/>
            <person name="Land M."/>
            <person name="Hauser L."/>
            <person name="Kyrpides N."/>
            <person name="Ivanova N."/>
            <person name="Pagani I."/>
            <person name="Anderson I."/>
            <person name="Woyke T."/>
        </authorList>
    </citation>
    <scope>NUCLEOTIDE SEQUENCE [LARGE SCALE GENOMIC DNA]</scope>
    <source>
        <strain evidence="5">DSM 18247 / JCM 13945 / KWC4</strain>
    </source>
</reference>
<name>L0EBM7_THECK</name>
<dbReference type="Proteomes" id="UP000010795">
    <property type="component" value="Chromosome"/>
</dbReference>
<dbReference type="Gene3D" id="2.40.40.10">
    <property type="entry name" value="RlpA-like domain"/>
    <property type="match status" value="1"/>
</dbReference>
<dbReference type="SMART" id="SM00257">
    <property type="entry name" value="LysM"/>
    <property type="match status" value="1"/>
</dbReference>
<dbReference type="EMBL" id="CP003255">
    <property type="protein sequence ID" value="AGA57029.1"/>
    <property type="molecule type" value="Genomic_DNA"/>
</dbReference>
<dbReference type="HOGENOM" id="CLU_1265923_0_0_9"/>
<dbReference type="eggNOG" id="COG3584">
    <property type="taxonomic scope" value="Bacteria"/>
</dbReference>
<evidence type="ECO:0000256" key="1">
    <source>
        <dbReference type="ARBA" id="ARBA00022729"/>
    </source>
</evidence>
<dbReference type="Gene3D" id="3.10.350.10">
    <property type="entry name" value="LysM domain"/>
    <property type="match status" value="1"/>
</dbReference>
<dbReference type="GO" id="GO:0009254">
    <property type="term" value="P:peptidoglycan turnover"/>
    <property type="evidence" value="ECO:0007669"/>
    <property type="project" value="InterPro"/>
</dbReference>
<dbReference type="RefSeq" id="WP_015253788.1">
    <property type="nucleotide sequence ID" value="NC_019897.1"/>
</dbReference>
<dbReference type="InterPro" id="IPR051933">
    <property type="entry name" value="Resuscitation_pf_RpfB"/>
</dbReference>
<dbReference type="KEGG" id="tco:Theco_0830"/>
<proteinExistence type="predicted"/>
<dbReference type="AlphaFoldDB" id="L0EBM7"/>
<keyword evidence="1 2" id="KW-0732">Signal</keyword>